<dbReference type="Proteomes" id="UP000298491">
    <property type="component" value="Unassembled WGS sequence"/>
</dbReference>
<evidence type="ECO:0000256" key="1">
    <source>
        <dbReference type="SAM" id="MobiDB-lite"/>
    </source>
</evidence>
<evidence type="ECO:0000313" key="3">
    <source>
        <dbReference type="Proteomes" id="UP000298491"/>
    </source>
</evidence>
<comment type="caution">
    <text evidence="2">The sequence shown here is derived from an EMBL/GenBank/DDBJ whole genome shotgun (WGS) entry which is preliminary data.</text>
</comment>
<protein>
    <submittedName>
        <fullName evidence="2">Uncharacterized protein</fullName>
    </submittedName>
</protein>
<dbReference type="EMBL" id="PYKB01000101">
    <property type="protein sequence ID" value="TGD05450.1"/>
    <property type="molecule type" value="Genomic_DNA"/>
</dbReference>
<accession>A0A659RUB6</accession>
<feature type="region of interest" description="Disordered" evidence="1">
    <location>
        <begin position="1"/>
        <end position="22"/>
    </location>
</feature>
<gene>
    <name evidence="2" type="ORF">C9F09_01160</name>
</gene>
<feature type="non-terminal residue" evidence="2">
    <location>
        <position position="77"/>
    </location>
</feature>
<evidence type="ECO:0000313" key="2">
    <source>
        <dbReference type="EMBL" id="TGD05450.1"/>
    </source>
</evidence>
<feature type="non-terminal residue" evidence="2">
    <location>
        <position position="1"/>
    </location>
</feature>
<reference evidence="2 3" key="1">
    <citation type="submission" date="2018-03" db="EMBL/GenBank/DDBJ databases">
        <title>Non-Typhoidal Salmonella genome sequencing and assembly.</title>
        <authorList>
            <person name="Matchawe C."/>
        </authorList>
    </citation>
    <scope>NUCLEOTIDE SEQUENCE [LARGE SCALE GENOMIC DNA]</scope>
    <source>
        <strain evidence="2 3">35dea</strain>
    </source>
</reference>
<dbReference type="AlphaFoldDB" id="A0A659RUB6"/>
<proteinExistence type="predicted"/>
<sequence>RRTRSTGRQPARPRSTQVTDRTLLSHDKSAMLQQPAPAEPNVLPEQAIRDPFILEFLNLKDEYTESDLEAALLSHLC</sequence>
<name>A0A659RUB6_SALET</name>
<dbReference type="InterPro" id="IPR053148">
    <property type="entry name" value="PD-DEXK-like_domain"/>
</dbReference>
<dbReference type="PANTHER" id="PTHR30547:SF5">
    <property type="entry name" value="NUCLEASE YHCG-RELATED"/>
    <property type="match status" value="1"/>
</dbReference>
<dbReference type="PANTHER" id="PTHR30547">
    <property type="entry name" value="UNCHARACTERIZED PROTEIN YHCG-RELATED"/>
    <property type="match status" value="1"/>
</dbReference>
<organism evidence="2 3">
    <name type="scientific">Salmonella enterica subsp. enterica serovar Wilhelmsburg</name>
    <dbReference type="NCBI Taxonomy" id="1960126"/>
    <lineage>
        <taxon>Bacteria</taxon>
        <taxon>Pseudomonadati</taxon>
        <taxon>Pseudomonadota</taxon>
        <taxon>Gammaproteobacteria</taxon>
        <taxon>Enterobacterales</taxon>
        <taxon>Enterobacteriaceae</taxon>
        <taxon>Salmonella</taxon>
    </lineage>
</organism>